<organism evidence="2">
    <name type="scientific">Leptocylindrus danicus</name>
    <dbReference type="NCBI Taxonomy" id="163516"/>
    <lineage>
        <taxon>Eukaryota</taxon>
        <taxon>Sar</taxon>
        <taxon>Stramenopiles</taxon>
        <taxon>Ochrophyta</taxon>
        <taxon>Bacillariophyta</taxon>
        <taxon>Coscinodiscophyceae</taxon>
        <taxon>Chaetocerotophycidae</taxon>
        <taxon>Leptocylindrales</taxon>
        <taxon>Leptocylindraceae</taxon>
        <taxon>Leptocylindrus</taxon>
    </lineage>
</organism>
<name>A0A7S2LH60_9STRA</name>
<feature type="compositionally biased region" description="Basic residues" evidence="1">
    <location>
        <begin position="93"/>
        <end position="119"/>
    </location>
</feature>
<feature type="region of interest" description="Disordered" evidence="1">
    <location>
        <begin position="91"/>
        <end position="119"/>
    </location>
</feature>
<sequence length="119" mass="13398">MLSSLRQSLFRRSYGVASAGSKLIPASIRQFQMKSAAAPALYHPTLFPNFQSPKHCSIGYNNMVTSQQPVAIVLPDEGEINMLSRILQAMNRNARKGKRANKGKRPCSRIRRRAKKKRN</sequence>
<accession>A0A7S2LH60</accession>
<dbReference type="AlphaFoldDB" id="A0A7S2LH60"/>
<gene>
    <name evidence="2" type="ORF">LDAN0321_LOCUS17988</name>
</gene>
<proteinExistence type="predicted"/>
<protein>
    <submittedName>
        <fullName evidence="2">Uncharacterized protein</fullName>
    </submittedName>
</protein>
<dbReference type="EMBL" id="HBGY01029012">
    <property type="protein sequence ID" value="CAD9604997.1"/>
    <property type="molecule type" value="Transcribed_RNA"/>
</dbReference>
<reference evidence="2" key="1">
    <citation type="submission" date="2021-01" db="EMBL/GenBank/DDBJ databases">
        <authorList>
            <person name="Corre E."/>
            <person name="Pelletier E."/>
            <person name="Niang G."/>
            <person name="Scheremetjew M."/>
            <person name="Finn R."/>
            <person name="Kale V."/>
            <person name="Holt S."/>
            <person name="Cochrane G."/>
            <person name="Meng A."/>
            <person name="Brown T."/>
            <person name="Cohen L."/>
        </authorList>
    </citation>
    <scope>NUCLEOTIDE SEQUENCE</scope>
    <source>
        <strain evidence="2">B650</strain>
    </source>
</reference>
<evidence type="ECO:0000313" key="2">
    <source>
        <dbReference type="EMBL" id="CAD9604997.1"/>
    </source>
</evidence>
<evidence type="ECO:0000256" key="1">
    <source>
        <dbReference type="SAM" id="MobiDB-lite"/>
    </source>
</evidence>